<keyword evidence="4" id="KW-1185">Reference proteome</keyword>
<dbReference type="SUPFAM" id="SSF53901">
    <property type="entry name" value="Thiolase-like"/>
    <property type="match status" value="1"/>
</dbReference>
<evidence type="ECO:0000256" key="1">
    <source>
        <dbReference type="ARBA" id="ARBA00022679"/>
    </source>
</evidence>
<sequence length="344" mass="34967">MRVAITAWSAQSAHSGGKSGFAGAVNRRRSAVADDRAVLADFDAREALGRKGTRSMDRLTGLAVHTVGGLLAEHAPERGASWSTDTALVLGTTTGSAESMMEFTRSALEGERPYHVDPARFPNTVMNCAAGQCAIWHGIRGPNTTLAGGHATGLHALTFARRLLDRGRARRVICGGVEEHSAARRDLERHASGAHAPLGEGCAVQVIEPAGAPGALAEVLAVTSAVATGPATAGVLRERLRVATAAAGVAPSEVWAVAPSTARGPAAADEAAVLAELFPRARRVALGLGDLSSASVAFQLAALLAVADADPDAAGRVAAVTAVEPGGVVACALLRCAGERPPAD</sequence>
<dbReference type="Proteomes" id="UP001596157">
    <property type="component" value="Unassembled WGS sequence"/>
</dbReference>
<proteinExistence type="predicted"/>
<comment type="caution">
    <text evidence="3">The sequence shown here is derived from an EMBL/GenBank/DDBJ whole genome shotgun (WGS) entry which is preliminary data.</text>
</comment>
<dbReference type="InterPro" id="IPR000794">
    <property type="entry name" value="Beta-ketoacyl_synthase"/>
</dbReference>
<keyword evidence="1" id="KW-0808">Transferase</keyword>
<dbReference type="InterPro" id="IPR016039">
    <property type="entry name" value="Thiolase-like"/>
</dbReference>
<evidence type="ECO:0000313" key="3">
    <source>
        <dbReference type="EMBL" id="MFC5286674.1"/>
    </source>
</evidence>
<dbReference type="RefSeq" id="WP_378244825.1">
    <property type="nucleotide sequence ID" value="NZ_JBHSKF010000002.1"/>
</dbReference>
<gene>
    <name evidence="3" type="ORF">ACFPM7_06390</name>
</gene>
<dbReference type="PANTHER" id="PTHR11712">
    <property type="entry name" value="POLYKETIDE SYNTHASE-RELATED"/>
    <property type="match status" value="1"/>
</dbReference>
<organism evidence="3 4">
    <name type="scientific">Actinokineospora guangxiensis</name>
    <dbReference type="NCBI Taxonomy" id="1490288"/>
    <lineage>
        <taxon>Bacteria</taxon>
        <taxon>Bacillati</taxon>
        <taxon>Actinomycetota</taxon>
        <taxon>Actinomycetes</taxon>
        <taxon>Pseudonocardiales</taxon>
        <taxon>Pseudonocardiaceae</taxon>
        <taxon>Actinokineospora</taxon>
    </lineage>
</organism>
<dbReference type="Pfam" id="PF00109">
    <property type="entry name" value="ketoacyl-synt"/>
    <property type="match status" value="1"/>
</dbReference>
<feature type="domain" description="Beta-ketoacyl synthase-like N-terminal" evidence="2">
    <location>
        <begin position="18"/>
        <end position="181"/>
    </location>
</feature>
<dbReference type="InterPro" id="IPR014030">
    <property type="entry name" value="Ketoacyl_synth_N"/>
</dbReference>
<dbReference type="Gene3D" id="3.40.47.10">
    <property type="match status" value="1"/>
</dbReference>
<evidence type="ECO:0000313" key="4">
    <source>
        <dbReference type="Proteomes" id="UP001596157"/>
    </source>
</evidence>
<protein>
    <submittedName>
        <fullName evidence="3">Beta-ketoacyl synthase N-terminal-like domain-containing protein</fullName>
    </submittedName>
</protein>
<name>A0ABW0EH16_9PSEU</name>
<reference evidence="4" key="1">
    <citation type="journal article" date="2019" name="Int. J. Syst. Evol. Microbiol.">
        <title>The Global Catalogue of Microorganisms (GCM) 10K type strain sequencing project: providing services to taxonomists for standard genome sequencing and annotation.</title>
        <authorList>
            <consortium name="The Broad Institute Genomics Platform"/>
            <consortium name="The Broad Institute Genome Sequencing Center for Infectious Disease"/>
            <person name="Wu L."/>
            <person name="Ma J."/>
        </authorList>
    </citation>
    <scope>NUCLEOTIDE SEQUENCE [LARGE SCALE GENOMIC DNA]</scope>
    <source>
        <strain evidence="4">CCUG 59778</strain>
    </source>
</reference>
<dbReference type="PANTHER" id="PTHR11712:SF336">
    <property type="entry name" value="3-OXOACYL-[ACYL-CARRIER-PROTEIN] SYNTHASE, MITOCHONDRIAL"/>
    <property type="match status" value="1"/>
</dbReference>
<accession>A0ABW0EH16</accession>
<dbReference type="EMBL" id="JBHSKF010000002">
    <property type="protein sequence ID" value="MFC5286674.1"/>
    <property type="molecule type" value="Genomic_DNA"/>
</dbReference>
<evidence type="ECO:0000259" key="2">
    <source>
        <dbReference type="Pfam" id="PF00109"/>
    </source>
</evidence>